<dbReference type="EMBL" id="DF849493">
    <property type="protein sequence ID" value="GAT57596.1"/>
    <property type="molecule type" value="Genomic_DNA"/>
</dbReference>
<keyword evidence="2" id="KW-1185">Reference proteome</keyword>
<dbReference type="Gene3D" id="1.20.1280.50">
    <property type="match status" value="1"/>
</dbReference>
<evidence type="ECO:0008006" key="3">
    <source>
        <dbReference type="Google" id="ProtNLM"/>
    </source>
</evidence>
<sequence>MSEDTSPSSLLALARANLSKLEAQIEDLVARGCYPAATSLIGSIQPLLSPIHKLPAEVLSRIFLFACGPRNAESMWAMGGLCSLSPSLAAFTTAVRISHVSSAWRSAALDTPRMWATALPMREGILDSASWGAKNAVLAREIFPRSRSVPLPLLYPFRLDISVHGQISKILPRVDSLYLHDRGLFGWLMNNGCPVLQELRSLFVRLTRFPDATTRRLRVPQVAAFLTAANLTQVHINVFLPLPWSQLQKLNLNWATTPASTCNQALSQCTSMVEVQVSLPASSIDEVSPGPVDRHILPRAKIFTAFFIAVLNASIKPFLQCLALPSLTRLALHFDDWEQETWPVTTHLEVKQFLLHSPQLEDLALSYCTLNATELCEILALTPSLHTLCLTFSGQAFTTTLIERLIYSNGPDANPADVLVPRLRVLTVGREDIDPAHVDEGQLLRMIESRWSNPESVALVAQWEKIYLWYYPPPRDDQDAPDEDLDPLTPETRARVAQLKHSGLNISIL</sequence>
<accession>A0ABQ0M613</accession>
<dbReference type="Gene3D" id="3.80.10.10">
    <property type="entry name" value="Ribonuclease Inhibitor"/>
    <property type="match status" value="1"/>
</dbReference>
<gene>
    <name evidence="1" type="ORF">MCHLO_14109</name>
</gene>
<evidence type="ECO:0000313" key="2">
    <source>
        <dbReference type="Proteomes" id="UP000815677"/>
    </source>
</evidence>
<protein>
    <recommendedName>
        <fullName evidence="3">F-box domain-containing protein</fullName>
    </recommendedName>
</protein>
<name>A0ABQ0M613_MYCCL</name>
<proteinExistence type="predicted"/>
<organism evidence="1 2">
    <name type="scientific">Mycena chlorophos</name>
    <name type="common">Agaric fungus</name>
    <name type="synonym">Agaricus chlorophos</name>
    <dbReference type="NCBI Taxonomy" id="658473"/>
    <lineage>
        <taxon>Eukaryota</taxon>
        <taxon>Fungi</taxon>
        <taxon>Dikarya</taxon>
        <taxon>Basidiomycota</taxon>
        <taxon>Agaricomycotina</taxon>
        <taxon>Agaricomycetes</taxon>
        <taxon>Agaricomycetidae</taxon>
        <taxon>Agaricales</taxon>
        <taxon>Marasmiineae</taxon>
        <taxon>Mycenaceae</taxon>
        <taxon>Mycena</taxon>
    </lineage>
</organism>
<reference evidence="1" key="1">
    <citation type="submission" date="2014-09" db="EMBL/GenBank/DDBJ databases">
        <title>Genome sequence of the luminous mushroom Mycena chlorophos for searching fungal bioluminescence genes.</title>
        <authorList>
            <person name="Tanaka Y."/>
            <person name="Kasuga D."/>
            <person name="Oba Y."/>
            <person name="Hase S."/>
            <person name="Sato K."/>
            <person name="Oba Y."/>
            <person name="Sakakibara Y."/>
        </authorList>
    </citation>
    <scope>NUCLEOTIDE SEQUENCE</scope>
</reference>
<dbReference type="InterPro" id="IPR032675">
    <property type="entry name" value="LRR_dom_sf"/>
</dbReference>
<evidence type="ECO:0000313" key="1">
    <source>
        <dbReference type="EMBL" id="GAT57596.1"/>
    </source>
</evidence>
<dbReference type="Proteomes" id="UP000815677">
    <property type="component" value="Unassembled WGS sequence"/>
</dbReference>